<accession>A0ABT0C912</accession>
<dbReference type="RefSeq" id="WP_244349491.1">
    <property type="nucleotide sequence ID" value="NZ_JAFIRA010000008.1"/>
</dbReference>
<feature type="transmembrane region" description="Helical" evidence="6">
    <location>
        <begin position="82"/>
        <end position="105"/>
    </location>
</feature>
<feature type="transmembrane region" description="Helical" evidence="6">
    <location>
        <begin position="262"/>
        <end position="279"/>
    </location>
</feature>
<dbReference type="InterPro" id="IPR000620">
    <property type="entry name" value="EamA_dom"/>
</dbReference>
<feature type="transmembrane region" description="Helical" evidence="6">
    <location>
        <begin position="164"/>
        <end position="183"/>
    </location>
</feature>
<keyword evidence="5 6" id="KW-0472">Membrane</keyword>
<evidence type="ECO:0000313" key="9">
    <source>
        <dbReference type="Proteomes" id="UP000830835"/>
    </source>
</evidence>
<name>A0ABT0C912_THEVL</name>
<evidence type="ECO:0000256" key="1">
    <source>
        <dbReference type="ARBA" id="ARBA00004141"/>
    </source>
</evidence>
<dbReference type="InterPro" id="IPR050638">
    <property type="entry name" value="AA-Vitamin_Transporters"/>
</dbReference>
<feature type="transmembrane region" description="Helical" evidence="6">
    <location>
        <begin position="139"/>
        <end position="158"/>
    </location>
</feature>
<feature type="transmembrane region" description="Helical" evidence="6">
    <location>
        <begin position="228"/>
        <end position="250"/>
    </location>
</feature>
<evidence type="ECO:0000256" key="2">
    <source>
        <dbReference type="ARBA" id="ARBA00007362"/>
    </source>
</evidence>
<feature type="transmembrane region" description="Helical" evidence="6">
    <location>
        <begin position="42"/>
        <end position="61"/>
    </location>
</feature>
<keyword evidence="3 6" id="KW-0812">Transmembrane</keyword>
<dbReference type="PANTHER" id="PTHR32322:SF2">
    <property type="entry name" value="EAMA DOMAIN-CONTAINING PROTEIN"/>
    <property type="match status" value="1"/>
</dbReference>
<comment type="similarity">
    <text evidence="2">Belongs to the EamA transporter family.</text>
</comment>
<protein>
    <submittedName>
        <fullName evidence="8">DMT family transporter</fullName>
    </submittedName>
</protein>
<reference evidence="8" key="1">
    <citation type="submission" date="2021-02" db="EMBL/GenBank/DDBJ databases">
        <title>The CRISPR/cas machinery reduction and long-range gene transfer in the hot spring cyanobacterium Synechococcus.</title>
        <authorList>
            <person name="Dvorak P."/>
            <person name="Jahodarova E."/>
            <person name="Hasler P."/>
            <person name="Poulickova A."/>
        </authorList>
    </citation>
    <scope>NUCLEOTIDE SEQUENCE</scope>
    <source>
        <strain evidence="8">Rupite</strain>
    </source>
</reference>
<feature type="transmembrane region" description="Helical" evidence="6">
    <location>
        <begin position="285"/>
        <end position="301"/>
    </location>
</feature>
<evidence type="ECO:0000313" key="8">
    <source>
        <dbReference type="EMBL" id="MCJ2542258.1"/>
    </source>
</evidence>
<dbReference type="EMBL" id="JAFIRA010000008">
    <property type="protein sequence ID" value="MCJ2542258.1"/>
    <property type="molecule type" value="Genomic_DNA"/>
</dbReference>
<evidence type="ECO:0000259" key="7">
    <source>
        <dbReference type="Pfam" id="PF00892"/>
    </source>
</evidence>
<comment type="caution">
    <text evidence="8">The sequence shown here is derived from an EMBL/GenBank/DDBJ whole genome shotgun (WGS) entry which is preliminary data.</text>
</comment>
<dbReference type="SUPFAM" id="SSF103481">
    <property type="entry name" value="Multidrug resistance efflux transporter EmrE"/>
    <property type="match status" value="2"/>
</dbReference>
<dbReference type="PANTHER" id="PTHR32322">
    <property type="entry name" value="INNER MEMBRANE TRANSPORTER"/>
    <property type="match status" value="1"/>
</dbReference>
<evidence type="ECO:0000256" key="5">
    <source>
        <dbReference type="ARBA" id="ARBA00023136"/>
    </source>
</evidence>
<evidence type="ECO:0000256" key="3">
    <source>
        <dbReference type="ARBA" id="ARBA00022692"/>
    </source>
</evidence>
<comment type="subcellular location">
    <subcellularLocation>
        <location evidence="1">Membrane</location>
        <topology evidence="1">Multi-pass membrane protein</topology>
    </subcellularLocation>
</comment>
<evidence type="ECO:0000256" key="6">
    <source>
        <dbReference type="SAM" id="Phobius"/>
    </source>
</evidence>
<gene>
    <name evidence="8" type="ORF">JX360_04950</name>
</gene>
<feature type="transmembrane region" description="Helical" evidence="6">
    <location>
        <begin position="12"/>
        <end position="30"/>
    </location>
</feature>
<dbReference type="Proteomes" id="UP000830835">
    <property type="component" value="Unassembled WGS sequence"/>
</dbReference>
<feature type="transmembrane region" description="Helical" evidence="6">
    <location>
        <begin position="111"/>
        <end position="132"/>
    </location>
</feature>
<organism evidence="8 9">
    <name type="scientific">Thermostichus vulcanus str. 'Rupite'</name>
    <dbReference type="NCBI Taxonomy" id="2813851"/>
    <lineage>
        <taxon>Bacteria</taxon>
        <taxon>Bacillati</taxon>
        <taxon>Cyanobacteriota</taxon>
        <taxon>Cyanophyceae</taxon>
        <taxon>Thermostichales</taxon>
        <taxon>Thermostichaceae</taxon>
        <taxon>Thermostichus</taxon>
    </lineage>
</organism>
<evidence type="ECO:0000256" key="4">
    <source>
        <dbReference type="ARBA" id="ARBA00022989"/>
    </source>
</evidence>
<proteinExistence type="inferred from homology"/>
<feature type="transmembrane region" description="Helical" evidence="6">
    <location>
        <begin position="195"/>
        <end position="216"/>
    </location>
</feature>
<dbReference type="Pfam" id="PF00892">
    <property type="entry name" value="EamA"/>
    <property type="match status" value="2"/>
</dbReference>
<feature type="domain" description="EamA" evidence="7">
    <location>
        <begin position="166"/>
        <end position="301"/>
    </location>
</feature>
<dbReference type="InterPro" id="IPR037185">
    <property type="entry name" value="EmrE-like"/>
</dbReference>
<sequence length="339" mass="36913">MPQPALFSQPIWQRLLMIAPFFLWGSAMVVMRDALAETTPLFIAILRLLPAGILVLAFRLWQGRGSQAQSHPKPWHPQGLRGWLWVVAFALVDGTCFQGFLAQGLTETGAGLGSVLIDSQPLAVALMATWFYRERMGSLGWVSLGIGVLGIGLIGLSGGGSLHLSSGVLWMLMASLSMAIGTVMMPKVAEVADPVLATGWHMVLGSLPLILLSGLTETQQWQGLSGSHWLGLLYASVLGSALAYALFFYFASQENLTEFSSLTFLTPVFALLFGSTFLGESLTRLQWLGVAITLICVYLINHRQEWQARLQLGWKGILSELGLGWVLSTVEIRDGNPDR</sequence>
<keyword evidence="4 6" id="KW-1133">Transmembrane helix</keyword>
<feature type="domain" description="EamA" evidence="7">
    <location>
        <begin position="15"/>
        <end position="154"/>
    </location>
</feature>
<keyword evidence="9" id="KW-1185">Reference proteome</keyword>